<dbReference type="InterPro" id="IPR000772">
    <property type="entry name" value="Ricin_B_lectin"/>
</dbReference>
<reference evidence="2 3" key="1">
    <citation type="submission" date="2017-03" db="EMBL/GenBank/DDBJ databases">
        <title>Draft genome sequence of Streptomyces scabrisporus NF3, endophyte isolated from Amphipterygium adstringens.</title>
        <authorList>
            <person name="Vazquez M."/>
            <person name="Ceapa C.D."/>
            <person name="Rodriguez Luna D."/>
            <person name="Sanchez Esquivel S."/>
        </authorList>
    </citation>
    <scope>NUCLEOTIDE SEQUENCE [LARGE SCALE GENOMIC DNA]</scope>
    <source>
        <strain evidence="2 3">NF3</strain>
    </source>
</reference>
<dbReference type="EMBL" id="MWQN01000001">
    <property type="protein sequence ID" value="OPC82574.1"/>
    <property type="molecule type" value="Genomic_DNA"/>
</dbReference>
<comment type="caution">
    <text evidence="2">The sequence shown here is derived from an EMBL/GenBank/DDBJ whole genome shotgun (WGS) entry which is preliminary data.</text>
</comment>
<proteinExistence type="predicted"/>
<keyword evidence="3" id="KW-1185">Reference proteome</keyword>
<dbReference type="GO" id="GO:0006629">
    <property type="term" value="P:lipid metabolic process"/>
    <property type="evidence" value="ECO:0007669"/>
    <property type="project" value="TreeGrafter"/>
</dbReference>
<dbReference type="SUPFAM" id="SSF52266">
    <property type="entry name" value="SGNH hydrolase"/>
    <property type="match status" value="1"/>
</dbReference>
<dbReference type="SMART" id="SM00458">
    <property type="entry name" value="RICIN"/>
    <property type="match status" value="2"/>
</dbReference>
<dbReference type="Pfam" id="PF00652">
    <property type="entry name" value="Ricin_B_lectin"/>
    <property type="match status" value="1"/>
</dbReference>
<feature type="domain" description="Ricin B lectin" evidence="1">
    <location>
        <begin position="523"/>
        <end position="651"/>
    </location>
</feature>
<dbReference type="InterPro" id="IPR001087">
    <property type="entry name" value="GDSL"/>
</dbReference>
<protein>
    <recommendedName>
        <fullName evidence="1">Ricin B lectin domain-containing protein</fullName>
    </recommendedName>
</protein>
<dbReference type="SUPFAM" id="SSF50370">
    <property type="entry name" value="Ricin B-like lectins"/>
    <property type="match status" value="2"/>
</dbReference>
<dbReference type="PROSITE" id="PS50231">
    <property type="entry name" value="RICIN_B_LECTIN"/>
    <property type="match status" value="1"/>
</dbReference>
<organism evidence="2 3">
    <name type="scientific">Embleya scabrispora</name>
    <dbReference type="NCBI Taxonomy" id="159449"/>
    <lineage>
        <taxon>Bacteria</taxon>
        <taxon>Bacillati</taxon>
        <taxon>Actinomycetota</taxon>
        <taxon>Actinomycetes</taxon>
        <taxon>Kitasatosporales</taxon>
        <taxon>Streptomycetaceae</taxon>
        <taxon>Embleya</taxon>
    </lineage>
</organism>
<sequence length="666" mass="70613">MSRFERMRTLRRVRGRVVPVALMATLMGLTGGLTATGSAGAAPAGAAATALSPQLEAIRQAEALALYGSTGIKPIAERKTSLISLGDSEIAGEGVGVYEPGTDGPDNWCHRSPEAAIHKTGIPTDLTYNVACSGASTVNIRIGGSRQYADEPVQSDSLAIKARNTRVQLILLVAGANDDIQFGPTMTDCVTRRVFFQGECYGTYQPGWQARADAMRPKVEQTVRDLKTVMADAGYASGDYKLVLMGYPSPIAPDVEDNPDFPGWYAGGCLGYLRDAAWGRNEAVPIFERAERLAAANTGVTYLDNSRLFHGHEVCTDNTWARGLWFANPNVFDPNTTRQSFHPNARGHLAFASCLTQLYASGWNQAGCADPTSTGQARLYQGVLSADFRQLRNEGTGLCADAYGFSSRNRTPVDLWPCHGGRNQGFRYDAANQSLHTELSEDRCVDPLGGGRAAGTALVLWNCDGGTNQRFVEVAGTLRPADTQTLCVAAPAADATLGAKLVLAGCDGSAGQRWVKEPAAPVRFAELVSGARCLDVDGGTMSSGQAVLAWDCTGNTNQKWWRNPATGQVHSLKDPAYCLDNRGATAAGAGLGIWRCDDAHGAYLNNLRFDSDAAGRLVSRVSGLAVTAPAGNGAVTQQPASASPAQTWTAGVSVALPYSVIPYDAY</sequence>
<evidence type="ECO:0000313" key="2">
    <source>
        <dbReference type="EMBL" id="OPC82574.1"/>
    </source>
</evidence>
<gene>
    <name evidence="2" type="ORF">B4N89_17975</name>
</gene>
<dbReference type="Gene3D" id="2.80.10.50">
    <property type="match status" value="2"/>
</dbReference>
<name>A0A1T3P0Q5_9ACTN</name>
<dbReference type="Pfam" id="PF00657">
    <property type="entry name" value="Lipase_GDSL"/>
    <property type="match status" value="1"/>
</dbReference>
<accession>A0A1T3P0Q5</accession>
<dbReference type="Proteomes" id="UP000190037">
    <property type="component" value="Unassembled WGS sequence"/>
</dbReference>
<dbReference type="RefSeq" id="WP_078976842.1">
    <property type="nucleotide sequence ID" value="NZ_MWQN01000001.1"/>
</dbReference>
<dbReference type="InterPro" id="IPR037460">
    <property type="entry name" value="SEST-like"/>
</dbReference>
<feature type="domain" description="Ricin B lectin" evidence="1">
    <location>
        <begin position="385"/>
        <end position="517"/>
    </location>
</feature>
<dbReference type="GO" id="GO:0016788">
    <property type="term" value="F:hydrolase activity, acting on ester bonds"/>
    <property type="evidence" value="ECO:0007669"/>
    <property type="project" value="InterPro"/>
</dbReference>
<evidence type="ECO:0000259" key="1">
    <source>
        <dbReference type="SMART" id="SM00458"/>
    </source>
</evidence>
<dbReference type="InterPro" id="IPR036514">
    <property type="entry name" value="SGNH_hydro_sf"/>
</dbReference>
<dbReference type="PANTHER" id="PTHR37981">
    <property type="entry name" value="LIPASE 2"/>
    <property type="match status" value="1"/>
</dbReference>
<dbReference type="AlphaFoldDB" id="A0A1T3P0Q5"/>
<dbReference type="STRING" id="159449.B4N89_17975"/>
<dbReference type="PANTHER" id="PTHR37981:SF1">
    <property type="entry name" value="SGNH HYDROLASE-TYPE ESTERASE DOMAIN-CONTAINING PROTEIN"/>
    <property type="match status" value="1"/>
</dbReference>
<dbReference type="Gene3D" id="3.40.50.1110">
    <property type="entry name" value="SGNH hydrolase"/>
    <property type="match status" value="1"/>
</dbReference>
<evidence type="ECO:0000313" key="3">
    <source>
        <dbReference type="Proteomes" id="UP000190037"/>
    </source>
</evidence>
<dbReference type="InterPro" id="IPR035992">
    <property type="entry name" value="Ricin_B-like_lectins"/>
</dbReference>